<reference evidence="2 3" key="1">
    <citation type="journal article" date="2012" name="ISME J.">
        <title>Nitrification expanded: discovery, physiology and genomics of a nitrite-oxidizing bacterium from the phylum Chloroflexi.</title>
        <authorList>
            <person name="Sorokin D.Y."/>
            <person name="Lucker S."/>
            <person name="Vejmelkova D."/>
            <person name="Kostrikina N.A."/>
            <person name="Kleerebezem R."/>
            <person name="Rijpstra W.I."/>
            <person name="Damste J.S."/>
            <person name="Le Paslier D."/>
            <person name="Muyzer G."/>
            <person name="Wagner M."/>
            <person name="van Loosdrecht M.C."/>
            <person name="Daims H."/>
        </authorList>
    </citation>
    <scope>NUCLEOTIDE SEQUENCE [LARGE SCALE GENOMIC DNA]</scope>
    <source>
        <strain evidence="3">none</strain>
    </source>
</reference>
<protein>
    <submittedName>
        <fullName evidence="2">Uncharacterized protein</fullName>
    </submittedName>
</protein>
<comment type="caution">
    <text evidence="2">The sequence shown here is derived from an EMBL/GenBank/DDBJ whole genome shotgun (WGS) entry which is preliminary data.</text>
</comment>
<keyword evidence="3" id="KW-1185">Reference proteome</keyword>
<evidence type="ECO:0000313" key="2">
    <source>
        <dbReference type="EMBL" id="CCF85446.1"/>
    </source>
</evidence>
<feature type="region of interest" description="Disordered" evidence="1">
    <location>
        <begin position="223"/>
        <end position="260"/>
    </location>
</feature>
<dbReference type="Proteomes" id="UP000004221">
    <property type="component" value="Unassembled WGS sequence"/>
</dbReference>
<accession>I4EL84</accession>
<sequence length="260" mass="28138">MTAPDDELRRLGSLVALIAEEGKRLPLFDLWIAEIGERGQEQPPIGEHHIRIGEVLRHEGILLGSVVGVRGNRSQSTVREIAPGMIKIVGRGAGVPGVRGGFGRRGDRQVCVAEQDRLSSDAADLLRGEDLGSVAEHRANIVLGDAVFVGHGLDRYAARQFADHHVDGDARPLDDRLAEAHRRVDHYAWSKFDDHSIPPDSDHSAFPRVIAIILTGQSMLGASPVPGRSPCNVSDGRFPSPDRHWSTADAARCSSQRATG</sequence>
<dbReference type="AlphaFoldDB" id="I4EL84"/>
<proteinExistence type="predicted"/>
<gene>
    <name evidence="2" type="ORF">NITHO_4990011</name>
</gene>
<evidence type="ECO:0000256" key="1">
    <source>
        <dbReference type="SAM" id="MobiDB-lite"/>
    </source>
</evidence>
<organism evidence="2 3">
    <name type="scientific">Nitrolancea hollandica Lb</name>
    <dbReference type="NCBI Taxonomy" id="1129897"/>
    <lineage>
        <taxon>Bacteria</taxon>
        <taxon>Pseudomonadati</taxon>
        <taxon>Thermomicrobiota</taxon>
        <taxon>Thermomicrobia</taxon>
        <taxon>Sphaerobacterales</taxon>
        <taxon>Sphaerobacterineae</taxon>
        <taxon>Sphaerobacteraceae</taxon>
        <taxon>Nitrolancea</taxon>
    </lineage>
</organism>
<dbReference type="EMBL" id="CAGS01000444">
    <property type="protein sequence ID" value="CCF85446.1"/>
    <property type="molecule type" value="Genomic_DNA"/>
</dbReference>
<name>I4EL84_9BACT</name>
<evidence type="ECO:0000313" key="3">
    <source>
        <dbReference type="Proteomes" id="UP000004221"/>
    </source>
</evidence>